<feature type="domain" description="Tim10-like" evidence="13">
    <location>
        <begin position="31"/>
        <end position="90"/>
    </location>
</feature>
<dbReference type="InterPro" id="IPR035427">
    <property type="entry name" value="Tim10-like_dom_sf"/>
</dbReference>
<dbReference type="GO" id="GO:0046872">
    <property type="term" value="F:metal ion binding"/>
    <property type="evidence" value="ECO:0007669"/>
    <property type="project" value="UniProtKB-KW"/>
</dbReference>
<comment type="function">
    <text evidence="12">Mitochondrial intermembrane chaperone that participates in the import and insertion of some multi-pass transmembrane proteins into the mitochondrial inner membrane. Also required for the transfer of beta-barrel precursors from the TOM complex to the sorting and assembly machinery (SAM complex) of the outer membrane. Acts as a chaperone-like protein that protects the hydrophobic precursors from aggregation and guide them through the mitochondrial intermembrane space.</text>
</comment>
<comment type="domain">
    <text evidence="12">The twin CX3C motif contains 4 conserved Cys residues that form 2 disulfide bonds in the mitochondrial intermembrane space.</text>
</comment>
<comment type="caution">
    <text evidence="14">The sequence shown here is derived from an EMBL/GenBank/DDBJ whole genome shotgun (WGS) entry which is preliminary data.</text>
</comment>
<reference evidence="14 15" key="3">
    <citation type="journal article" date="2015" name="Genome Announc.">
        <title>Draft Genome Sequence of the Archiascomycetous Yeast Saitoella complicata.</title>
        <authorList>
            <person name="Yamauchi K."/>
            <person name="Kondo S."/>
            <person name="Hamamoto M."/>
            <person name="Takahashi Y."/>
            <person name="Ogura Y."/>
            <person name="Hayashi T."/>
            <person name="Nishida H."/>
        </authorList>
    </citation>
    <scope>NUCLEOTIDE SEQUENCE [LARGE SCALE GENOMIC DNA]</scope>
    <source>
        <strain evidence="14 15">NRRL Y-17804</strain>
    </source>
</reference>
<proteinExistence type="inferred from homology"/>
<evidence type="ECO:0000256" key="9">
    <source>
        <dbReference type="ARBA" id="ARBA00023128"/>
    </source>
</evidence>
<dbReference type="GO" id="GO:0045039">
    <property type="term" value="P:protein insertion into mitochondrial inner membrane"/>
    <property type="evidence" value="ECO:0007669"/>
    <property type="project" value="UniProtKB-ARBA"/>
</dbReference>
<keyword evidence="4" id="KW-0479">Metal-binding</keyword>
<keyword evidence="11 12" id="KW-0143">Chaperone</keyword>
<evidence type="ECO:0000256" key="8">
    <source>
        <dbReference type="ARBA" id="ARBA00023010"/>
    </source>
</evidence>
<evidence type="ECO:0000256" key="2">
    <source>
        <dbReference type="ARBA" id="ARBA00006720"/>
    </source>
</evidence>
<keyword evidence="5 12" id="KW-0472">Membrane</keyword>
<reference evidence="14 15" key="2">
    <citation type="journal article" date="2014" name="J. Gen. Appl. Microbiol.">
        <title>The early diverging ascomycetous budding yeast Saitoella complicata has three histone deacetylases belonging to the Clr6, Hos2, and Rpd3 lineages.</title>
        <authorList>
            <person name="Nishida H."/>
            <person name="Matsumoto T."/>
            <person name="Kondo S."/>
            <person name="Hamamoto M."/>
            <person name="Yoshikawa H."/>
        </authorList>
    </citation>
    <scope>NUCLEOTIDE SEQUENCE [LARGE SCALE GENOMIC DNA]</scope>
    <source>
        <strain evidence="14 15">NRRL Y-17804</strain>
    </source>
</reference>
<keyword evidence="10 12" id="KW-1015">Disulfide bond</keyword>
<evidence type="ECO:0000256" key="6">
    <source>
        <dbReference type="ARBA" id="ARBA00022833"/>
    </source>
</evidence>
<organism evidence="14 15">
    <name type="scientific">Saitoella complicata (strain BCRC 22490 / CBS 7301 / JCM 7358 / NBRC 10748 / NRRL Y-17804)</name>
    <dbReference type="NCBI Taxonomy" id="698492"/>
    <lineage>
        <taxon>Eukaryota</taxon>
        <taxon>Fungi</taxon>
        <taxon>Dikarya</taxon>
        <taxon>Ascomycota</taxon>
        <taxon>Taphrinomycotina</taxon>
        <taxon>Taphrinomycotina incertae sedis</taxon>
        <taxon>Saitoella</taxon>
    </lineage>
</organism>
<dbReference type="STRING" id="698492.A0A0E9NM14"/>
<dbReference type="SUPFAM" id="SSF144122">
    <property type="entry name" value="Tim10-like"/>
    <property type="match status" value="1"/>
</dbReference>
<dbReference type="Gene3D" id="1.10.287.810">
    <property type="entry name" value="Mitochondrial import inner membrane translocase subunit tim13 like domains"/>
    <property type="match status" value="1"/>
</dbReference>
<evidence type="ECO:0000256" key="4">
    <source>
        <dbReference type="ARBA" id="ARBA00022723"/>
    </source>
</evidence>
<reference evidence="14 15" key="1">
    <citation type="journal article" date="2011" name="J. Gen. Appl. Microbiol.">
        <title>Draft genome sequencing of the enigmatic yeast Saitoella complicata.</title>
        <authorList>
            <person name="Nishida H."/>
            <person name="Hamamoto M."/>
            <person name="Sugiyama J."/>
        </authorList>
    </citation>
    <scope>NUCLEOTIDE SEQUENCE [LARGE SCALE GENOMIC DNA]</scope>
    <source>
        <strain evidence="14 15">NRRL Y-17804</strain>
    </source>
</reference>
<gene>
    <name evidence="14" type="ORF">G7K_4988-t1</name>
</gene>
<name>A0A0E9NM14_SAICN</name>
<dbReference type="Proteomes" id="UP000033140">
    <property type="component" value="Unassembled WGS sequence"/>
</dbReference>
<dbReference type="GO" id="GO:0042719">
    <property type="term" value="C:mitochondrial intermembrane space chaperone complex"/>
    <property type="evidence" value="ECO:0007669"/>
    <property type="project" value="UniProtKB-ARBA"/>
</dbReference>
<evidence type="ECO:0000256" key="12">
    <source>
        <dbReference type="RuleBase" id="RU367043"/>
    </source>
</evidence>
<evidence type="ECO:0000256" key="5">
    <source>
        <dbReference type="ARBA" id="ARBA00022792"/>
    </source>
</evidence>
<evidence type="ECO:0000313" key="15">
    <source>
        <dbReference type="Proteomes" id="UP000033140"/>
    </source>
</evidence>
<keyword evidence="15" id="KW-1185">Reference proteome</keyword>
<dbReference type="OMA" id="RCISQCM"/>
<sequence>MAFGFGGSSSAAAPIAAPVANPQLDALKNEVRKELAIAQAQELIGKINEHCFDKCITAPGSTFSTTEQGCVSSCMKMYLESTEIVSRTYIARVQKERAAGAF</sequence>
<dbReference type="Pfam" id="PF02953">
    <property type="entry name" value="zf-Tim10_DDP"/>
    <property type="match status" value="1"/>
</dbReference>
<evidence type="ECO:0000259" key="13">
    <source>
        <dbReference type="Pfam" id="PF02953"/>
    </source>
</evidence>
<dbReference type="GO" id="GO:0005743">
    <property type="term" value="C:mitochondrial inner membrane"/>
    <property type="evidence" value="ECO:0007669"/>
    <property type="project" value="UniProtKB-SubCell"/>
</dbReference>
<dbReference type="EMBL" id="BACD03000038">
    <property type="protein sequence ID" value="GAO50869.1"/>
    <property type="molecule type" value="Genomic_DNA"/>
</dbReference>
<keyword evidence="3 12" id="KW-0813">Transport</keyword>
<comment type="similarity">
    <text evidence="2 12">Belongs to the small Tim family.</text>
</comment>
<keyword evidence="5 12" id="KW-0999">Mitochondrion inner membrane</keyword>
<evidence type="ECO:0000256" key="3">
    <source>
        <dbReference type="ARBA" id="ARBA00022448"/>
    </source>
</evidence>
<dbReference type="InterPro" id="IPR004217">
    <property type="entry name" value="Tim10-like"/>
</dbReference>
<keyword evidence="6" id="KW-0862">Zinc</keyword>
<dbReference type="FunFam" id="1.10.287.810:FF:000001">
    <property type="entry name" value="mitochondrial import inner membrane translocase subunit TIM13"/>
    <property type="match status" value="1"/>
</dbReference>
<dbReference type="RefSeq" id="XP_019024802.1">
    <property type="nucleotide sequence ID" value="XM_019167565.1"/>
</dbReference>
<comment type="subunit">
    <text evidence="12">Heterohexamer.</text>
</comment>
<keyword evidence="7 12" id="KW-0653">Protein transport</keyword>
<dbReference type="AlphaFoldDB" id="A0A0E9NM14"/>
<evidence type="ECO:0000256" key="1">
    <source>
        <dbReference type="ARBA" id="ARBA00004137"/>
    </source>
</evidence>
<evidence type="ECO:0000313" key="14">
    <source>
        <dbReference type="EMBL" id="GAO50869.1"/>
    </source>
</evidence>
<comment type="subcellular location">
    <subcellularLocation>
        <location evidence="1 12">Mitochondrion inner membrane</location>
        <topology evidence="1 12">Peripheral membrane protein</topology>
        <orientation evidence="1 12">Intermembrane side</orientation>
    </subcellularLocation>
</comment>
<accession>A0A0E9NM14</accession>
<evidence type="ECO:0000256" key="10">
    <source>
        <dbReference type="ARBA" id="ARBA00023157"/>
    </source>
</evidence>
<evidence type="ECO:0000256" key="7">
    <source>
        <dbReference type="ARBA" id="ARBA00022927"/>
    </source>
</evidence>
<keyword evidence="8 12" id="KW-0811">Translocation</keyword>
<keyword evidence="9 12" id="KW-0496">Mitochondrion</keyword>
<evidence type="ECO:0000256" key="11">
    <source>
        <dbReference type="ARBA" id="ARBA00023186"/>
    </source>
</evidence>
<protein>
    <recommendedName>
        <fullName evidence="12">Mitochondrial import inner membrane translocase subunit</fullName>
    </recommendedName>
</protein>
<dbReference type="OrthoDB" id="7813104at2759"/>
<dbReference type="GO" id="GO:0015031">
    <property type="term" value="P:protein transport"/>
    <property type="evidence" value="ECO:0007669"/>
    <property type="project" value="UniProtKB-KW"/>
</dbReference>